<evidence type="ECO:0000256" key="2">
    <source>
        <dbReference type="ARBA" id="ARBA00022729"/>
    </source>
</evidence>
<dbReference type="InterPro" id="IPR000483">
    <property type="entry name" value="Cys-rich_flank_reg_C"/>
</dbReference>
<dbReference type="Pfam" id="PF13927">
    <property type="entry name" value="Ig_3"/>
    <property type="match status" value="1"/>
</dbReference>
<dbReference type="InterPro" id="IPR007110">
    <property type="entry name" value="Ig-like_dom"/>
</dbReference>
<dbReference type="Gene3D" id="3.80.10.10">
    <property type="entry name" value="Ribonuclease Inhibitor"/>
    <property type="match status" value="2"/>
</dbReference>
<evidence type="ECO:0000313" key="9">
    <source>
        <dbReference type="RefSeq" id="XP_006814306.1"/>
    </source>
</evidence>
<evidence type="ECO:0000256" key="3">
    <source>
        <dbReference type="ARBA" id="ARBA00022737"/>
    </source>
</evidence>
<evidence type="ECO:0000256" key="1">
    <source>
        <dbReference type="ARBA" id="ARBA00022614"/>
    </source>
</evidence>
<dbReference type="Pfam" id="PF13855">
    <property type="entry name" value="LRR_8"/>
    <property type="match status" value="1"/>
</dbReference>
<dbReference type="SMART" id="SM00082">
    <property type="entry name" value="LRRCT"/>
    <property type="match status" value="1"/>
</dbReference>
<dbReference type="SMART" id="SM00369">
    <property type="entry name" value="LRR_TYP"/>
    <property type="match status" value="4"/>
</dbReference>
<sequence length="393" mass="43625">MVHIIRDVIKISSVLVVFMYGVAAELCPNSCTCSDGNIDCGSQQLTEVPRHLPANTTLFNLSNNAITVLLDNQFAGMLELQSLYLDNNELEHIEATSFLGLSNLVTLHLQHNRIHYILSSFFIGTPSLRELNIQGNLLRNLPPLTFLSNASVDLTVNPWTCDCHMTDYKEWLETIPESTKTSFDLSCQNPTRLSGQSLDHVDSRSLVCPAPPVFSDKFNLIVVVEGENAEIECGLDGGHIDEIIWILPDKSLMVDGTYRDNVLLLNHGRTLVIVRAEQQLNGVYVCIAQNGTQQRTFVHGVNVTSDNDDTSGGSRVVIKEVCRSHETSSYIGVFLGGFLLAVAFAACAYPIFRYCRSRVRKTLEFRDSSNRPPYVCENNGVNLQDFHAGEQGI</sequence>
<keyword evidence="5" id="KW-1133">Transmembrane helix</keyword>
<evidence type="ECO:0000256" key="4">
    <source>
        <dbReference type="ARBA" id="ARBA00023157"/>
    </source>
</evidence>
<dbReference type="InterPro" id="IPR050467">
    <property type="entry name" value="LRFN"/>
</dbReference>
<keyword evidence="2 6" id="KW-0732">Signal</keyword>
<dbReference type="SUPFAM" id="SSF52058">
    <property type="entry name" value="L domain-like"/>
    <property type="match status" value="1"/>
</dbReference>
<dbReference type="InterPro" id="IPR003599">
    <property type="entry name" value="Ig_sub"/>
</dbReference>
<dbReference type="InterPro" id="IPR001611">
    <property type="entry name" value="Leu-rich_rpt"/>
</dbReference>
<dbReference type="SMART" id="SM00409">
    <property type="entry name" value="IG"/>
    <property type="match status" value="1"/>
</dbReference>
<keyword evidence="1" id="KW-0433">Leucine-rich repeat</keyword>
<dbReference type="Proteomes" id="UP000694865">
    <property type="component" value="Unplaced"/>
</dbReference>
<feature type="signal peptide" evidence="6">
    <location>
        <begin position="1"/>
        <end position="24"/>
    </location>
</feature>
<evidence type="ECO:0000256" key="6">
    <source>
        <dbReference type="SAM" id="SignalP"/>
    </source>
</evidence>
<dbReference type="InterPro" id="IPR003591">
    <property type="entry name" value="Leu-rich_rpt_typical-subtyp"/>
</dbReference>
<name>A0ABM0M2R5_SACKO</name>
<keyword evidence="5" id="KW-0472">Membrane</keyword>
<dbReference type="PROSITE" id="PS50835">
    <property type="entry name" value="IG_LIKE"/>
    <property type="match status" value="1"/>
</dbReference>
<dbReference type="PANTHER" id="PTHR45842">
    <property type="entry name" value="SYNAPTIC ADHESION-LIKE MOLECULE SALM"/>
    <property type="match status" value="1"/>
</dbReference>
<feature type="chain" id="PRO_5047239902" evidence="6">
    <location>
        <begin position="25"/>
        <end position="393"/>
    </location>
</feature>
<evidence type="ECO:0000313" key="8">
    <source>
        <dbReference type="Proteomes" id="UP000694865"/>
    </source>
</evidence>
<dbReference type="InterPro" id="IPR032675">
    <property type="entry name" value="LRR_dom_sf"/>
</dbReference>
<keyword evidence="3" id="KW-0677">Repeat</keyword>
<dbReference type="PROSITE" id="PS51450">
    <property type="entry name" value="LRR"/>
    <property type="match status" value="2"/>
</dbReference>
<dbReference type="InterPro" id="IPR000372">
    <property type="entry name" value="LRRNT"/>
</dbReference>
<dbReference type="RefSeq" id="XP_006814306.1">
    <property type="nucleotide sequence ID" value="XM_006814243.1"/>
</dbReference>
<reference evidence="9" key="1">
    <citation type="submission" date="2025-08" db="UniProtKB">
        <authorList>
            <consortium name="RefSeq"/>
        </authorList>
    </citation>
    <scope>IDENTIFICATION</scope>
    <source>
        <tissue evidence="9">Testes</tissue>
    </source>
</reference>
<dbReference type="SMART" id="SM00013">
    <property type="entry name" value="LRRNT"/>
    <property type="match status" value="1"/>
</dbReference>
<dbReference type="InterPro" id="IPR013783">
    <property type="entry name" value="Ig-like_fold"/>
</dbReference>
<keyword evidence="5" id="KW-0812">Transmembrane</keyword>
<protein>
    <submittedName>
        <fullName evidence="9">Slit homolog 3 protein-like</fullName>
    </submittedName>
</protein>
<keyword evidence="8" id="KW-1185">Reference proteome</keyword>
<evidence type="ECO:0000256" key="5">
    <source>
        <dbReference type="SAM" id="Phobius"/>
    </source>
</evidence>
<dbReference type="InterPro" id="IPR036179">
    <property type="entry name" value="Ig-like_dom_sf"/>
</dbReference>
<organism evidence="8 9">
    <name type="scientific">Saccoglossus kowalevskii</name>
    <name type="common">Acorn worm</name>
    <dbReference type="NCBI Taxonomy" id="10224"/>
    <lineage>
        <taxon>Eukaryota</taxon>
        <taxon>Metazoa</taxon>
        <taxon>Hemichordata</taxon>
        <taxon>Enteropneusta</taxon>
        <taxon>Harrimaniidae</taxon>
        <taxon>Saccoglossus</taxon>
    </lineage>
</organism>
<dbReference type="SUPFAM" id="SSF48726">
    <property type="entry name" value="Immunoglobulin"/>
    <property type="match status" value="1"/>
</dbReference>
<dbReference type="PANTHER" id="PTHR45842:SF22">
    <property type="entry name" value="INSULIN-LIKE GROWTH FACTOR-BINDING PROTEIN COMPLEX ACID LABILE SUBUNIT ISOFORM X1"/>
    <property type="match status" value="1"/>
</dbReference>
<gene>
    <name evidence="9" type="primary">LOC102801156</name>
</gene>
<evidence type="ECO:0000259" key="7">
    <source>
        <dbReference type="PROSITE" id="PS50835"/>
    </source>
</evidence>
<dbReference type="GeneID" id="102801156"/>
<feature type="transmembrane region" description="Helical" evidence="5">
    <location>
        <begin position="330"/>
        <end position="352"/>
    </location>
</feature>
<dbReference type="Gene3D" id="2.60.40.10">
    <property type="entry name" value="Immunoglobulins"/>
    <property type="match status" value="1"/>
</dbReference>
<feature type="domain" description="Ig-like" evidence="7">
    <location>
        <begin position="211"/>
        <end position="298"/>
    </location>
</feature>
<accession>A0ABM0M2R5</accession>
<keyword evidence="4" id="KW-1015">Disulfide bond</keyword>
<proteinExistence type="predicted"/>